<organism evidence="1 2">
    <name type="scientific">Fusarium oxysporum f. sp. raphani 54005</name>
    <dbReference type="NCBI Taxonomy" id="1089458"/>
    <lineage>
        <taxon>Eukaryota</taxon>
        <taxon>Fungi</taxon>
        <taxon>Dikarya</taxon>
        <taxon>Ascomycota</taxon>
        <taxon>Pezizomycotina</taxon>
        <taxon>Sordariomycetes</taxon>
        <taxon>Hypocreomycetidae</taxon>
        <taxon>Hypocreales</taxon>
        <taxon>Nectriaceae</taxon>
        <taxon>Fusarium</taxon>
        <taxon>Fusarium oxysporum species complex</taxon>
    </lineage>
</organism>
<evidence type="ECO:0000313" key="1">
    <source>
        <dbReference type="EMBL" id="EXL00921.1"/>
    </source>
</evidence>
<evidence type="ECO:0000313" key="2">
    <source>
        <dbReference type="Proteomes" id="UP000030663"/>
    </source>
</evidence>
<dbReference type="AlphaFoldDB" id="X0D2B9"/>
<accession>X0D2B9</accession>
<dbReference type="EMBL" id="JH658362">
    <property type="protein sequence ID" value="EXL00921.1"/>
    <property type="molecule type" value="Genomic_DNA"/>
</dbReference>
<dbReference type="HOGENOM" id="CLU_3377138_0_0_1"/>
<reference evidence="1 2" key="1">
    <citation type="submission" date="2011-11" db="EMBL/GenBank/DDBJ databases">
        <title>The Genome Sequence of Fusarium oxysporum PHW815.</title>
        <authorList>
            <consortium name="The Broad Institute Genome Sequencing Platform"/>
            <person name="Ma L.-J."/>
            <person name="Gale L.R."/>
            <person name="Schwartz D.C."/>
            <person name="Zhou S."/>
            <person name="Corby-Kistler H."/>
            <person name="Young S.K."/>
            <person name="Zeng Q."/>
            <person name="Gargeya S."/>
            <person name="Fitzgerald M."/>
            <person name="Haas B."/>
            <person name="Abouelleil A."/>
            <person name="Alvarado L."/>
            <person name="Arachchi H.M."/>
            <person name="Berlin A."/>
            <person name="Brown A."/>
            <person name="Chapman S.B."/>
            <person name="Chen Z."/>
            <person name="Dunbar C."/>
            <person name="Freedman E."/>
            <person name="Gearin G."/>
            <person name="Goldberg J."/>
            <person name="Griggs A."/>
            <person name="Gujja S."/>
            <person name="Heiman D."/>
            <person name="Howarth C."/>
            <person name="Larson L."/>
            <person name="Lui A."/>
            <person name="MacDonald P.J.P."/>
            <person name="Montmayeur A."/>
            <person name="Murphy C."/>
            <person name="Neiman D."/>
            <person name="Pearson M."/>
            <person name="Priest M."/>
            <person name="Roberts A."/>
            <person name="Saif S."/>
            <person name="Shea T."/>
            <person name="Shenoy N."/>
            <person name="Sisk P."/>
            <person name="Stolte C."/>
            <person name="Sykes S."/>
            <person name="Wortman J."/>
            <person name="Nusbaum C."/>
            <person name="Birren B."/>
        </authorList>
    </citation>
    <scope>NUCLEOTIDE SEQUENCE [LARGE SCALE GENOMIC DNA]</scope>
    <source>
        <strain evidence="1 2">54005</strain>
    </source>
</reference>
<sequence>MLVNFDQDRAGINESIKFKSREAHGLNPGNSKDN</sequence>
<protein>
    <submittedName>
        <fullName evidence="1">Uncharacterized protein</fullName>
    </submittedName>
</protein>
<dbReference type="Proteomes" id="UP000030663">
    <property type="component" value="Unassembled WGS sequence"/>
</dbReference>
<name>X0D2B9_FUSOX</name>
<keyword evidence="2" id="KW-1185">Reference proteome</keyword>
<gene>
    <name evidence="1" type="ORF">FOQG_00866</name>
</gene>
<proteinExistence type="predicted"/>